<protein>
    <submittedName>
        <fullName evidence="2">Uncharacterized protein</fullName>
    </submittedName>
</protein>
<keyword evidence="1" id="KW-1133">Transmembrane helix</keyword>
<keyword evidence="1" id="KW-0472">Membrane</keyword>
<name>A0ABT0MA65_9BACL</name>
<keyword evidence="1" id="KW-0812">Transmembrane</keyword>
<gene>
    <name evidence="2" type="ORF">M3N64_07380</name>
</gene>
<feature type="transmembrane region" description="Helical" evidence="1">
    <location>
        <begin position="63"/>
        <end position="81"/>
    </location>
</feature>
<reference evidence="2 3" key="1">
    <citation type="submission" date="2022-05" db="EMBL/GenBank/DDBJ databases">
        <title>Sporolactobacillus sp nov CPB3-1, isolated from tree bark (Mangifera indica L.).</title>
        <authorList>
            <person name="Phuengjayaem S."/>
            <person name="Tanasupawat S."/>
        </authorList>
    </citation>
    <scope>NUCLEOTIDE SEQUENCE [LARGE SCALE GENOMIC DNA]</scope>
    <source>
        <strain evidence="2 3">CPB3-1</strain>
    </source>
</reference>
<dbReference type="RefSeq" id="WP_249100406.1">
    <property type="nucleotide sequence ID" value="NZ_JAMAST010000006.1"/>
</dbReference>
<comment type="caution">
    <text evidence="2">The sequence shown here is derived from an EMBL/GenBank/DDBJ whole genome shotgun (WGS) entry which is preliminary data.</text>
</comment>
<dbReference type="Proteomes" id="UP001203004">
    <property type="component" value="Unassembled WGS sequence"/>
</dbReference>
<evidence type="ECO:0000313" key="2">
    <source>
        <dbReference type="EMBL" id="MCL1631769.1"/>
    </source>
</evidence>
<dbReference type="EMBL" id="JAMAST010000006">
    <property type="protein sequence ID" value="MCL1631769.1"/>
    <property type="molecule type" value="Genomic_DNA"/>
</dbReference>
<keyword evidence="3" id="KW-1185">Reference proteome</keyword>
<evidence type="ECO:0000256" key="1">
    <source>
        <dbReference type="SAM" id="Phobius"/>
    </source>
</evidence>
<sequence>MSNASIYSQCCRLLNQPVEIRCHNGSVHRGVLTHVDDRYAYVQPQSSGLSGNPGLFLWRDYGWGYPVALASIAVILALGLFW</sequence>
<organism evidence="2 3">
    <name type="scientific">Sporolactobacillus mangiferae</name>
    <dbReference type="NCBI Taxonomy" id="2940498"/>
    <lineage>
        <taxon>Bacteria</taxon>
        <taxon>Bacillati</taxon>
        <taxon>Bacillota</taxon>
        <taxon>Bacilli</taxon>
        <taxon>Bacillales</taxon>
        <taxon>Sporolactobacillaceae</taxon>
        <taxon>Sporolactobacillus</taxon>
    </lineage>
</organism>
<evidence type="ECO:0000313" key="3">
    <source>
        <dbReference type="Proteomes" id="UP001203004"/>
    </source>
</evidence>
<proteinExistence type="predicted"/>
<accession>A0ABT0MA65</accession>